<accession>L8HET7</accession>
<dbReference type="GeneID" id="14925029"/>
<dbReference type="STRING" id="1257118.L8HET7"/>
<dbReference type="Pfam" id="PF00626">
    <property type="entry name" value="Gelsolin"/>
    <property type="match status" value="2"/>
</dbReference>
<gene>
    <name evidence="3" type="ORF">ACA1_144200</name>
</gene>
<keyword evidence="4" id="KW-1185">Reference proteome</keyword>
<feature type="compositionally biased region" description="Basic and acidic residues" evidence="1">
    <location>
        <begin position="106"/>
        <end position="132"/>
    </location>
</feature>
<dbReference type="Proteomes" id="UP000011083">
    <property type="component" value="Unassembled WGS sequence"/>
</dbReference>
<dbReference type="AlphaFoldDB" id="L8HET7"/>
<evidence type="ECO:0000256" key="1">
    <source>
        <dbReference type="SAM" id="MobiDB-lite"/>
    </source>
</evidence>
<dbReference type="Pfam" id="PF00169">
    <property type="entry name" value="PH"/>
    <property type="match status" value="1"/>
</dbReference>
<protein>
    <submittedName>
        <fullName evidence="3">PH domain containing protein</fullName>
    </submittedName>
</protein>
<dbReference type="SUPFAM" id="SSF50729">
    <property type="entry name" value="PH domain-like"/>
    <property type="match status" value="1"/>
</dbReference>
<sequence>MATHKGHFRWHNEEEVYGKAQWTRVYFVLKIEERALYIYKQKKDQSKEWKKIDVSKGSCENGRHKRQKHVFVFTANDQRKYVFRSEHKNKKKQWVRYLNDAAKDAKKVETPKAAAVEKKEEPKPEPVKKADDESSSSDDESSSSDDESSSSEGEDEDAAAAAKKKADEEAEAAAAAKKKADDEAAAAAAAKKAEEEAAAAAAAKKAEEEAAAAAAAKKEAEKESDSSSSDESSSSDDSSSSESESEAEEKPKDAPAPAAEPEPEVGKNVTVENTYPRLIHLQGKKKTDITFTHVATTGASVNDTDVFILDNNKTVYTWLGASPNMWQKQAAAALTRAMDDERGSSVSNLVISNAGTSDAAKFWELLGGKPETLSKSAPEAQAPVLFRLSDESGKMEFNEVGRGNPLKRSLLQADDVFIADLGFHIFVWIGKKASRDERDKAVGYAVVYRHKYNRPEHIHIERIMDGGENELLYSFFQ</sequence>
<dbReference type="OrthoDB" id="6375767at2759"/>
<name>L8HET7_ACACF</name>
<feature type="region of interest" description="Disordered" evidence="1">
    <location>
        <begin position="106"/>
        <end position="271"/>
    </location>
</feature>
<dbReference type="GO" id="GO:0005737">
    <property type="term" value="C:cytoplasm"/>
    <property type="evidence" value="ECO:0007669"/>
    <property type="project" value="TreeGrafter"/>
</dbReference>
<evidence type="ECO:0000313" key="3">
    <source>
        <dbReference type="EMBL" id="ELR24029.1"/>
    </source>
</evidence>
<dbReference type="GO" id="GO:0008154">
    <property type="term" value="P:actin polymerization or depolymerization"/>
    <property type="evidence" value="ECO:0007669"/>
    <property type="project" value="TreeGrafter"/>
</dbReference>
<dbReference type="EMBL" id="KB007840">
    <property type="protein sequence ID" value="ELR24029.1"/>
    <property type="molecule type" value="Genomic_DNA"/>
</dbReference>
<dbReference type="PANTHER" id="PTHR11977:SF130">
    <property type="entry name" value="SEVERIN"/>
    <property type="match status" value="1"/>
</dbReference>
<dbReference type="SMART" id="SM00262">
    <property type="entry name" value="GEL"/>
    <property type="match status" value="2"/>
</dbReference>
<reference evidence="3 4" key="1">
    <citation type="journal article" date="2013" name="Genome Biol.">
        <title>Genome of Acanthamoeba castellanii highlights extensive lateral gene transfer and early evolution of tyrosine kinase signaling.</title>
        <authorList>
            <person name="Clarke M."/>
            <person name="Lohan A.J."/>
            <person name="Liu B."/>
            <person name="Lagkouvardos I."/>
            <person name="Roy S."/>
            <person name="Zafar N."/>
            <person name="Bertelli C."/>
            <person name="Schilde C."/>
            <person name="Kianianmomeni A."/>
            <person name="Burglin T.R."/>
            <person name="Frech C."/>
            <person name="Turcotte B."/>
            <person name="Kopec K.O."/>
            <person name="Synnott J.M."/>
            <person name="Choo C."/>
            <person name="Paponov I."/>
            <person name="Finkler A."/>
            <person name="Soon Heng Tan C."/>
            <person name="Hutchins A.P."/>
            <person name="Weinmeier T."/>
            <person name="Rattei T."/>
            <person name="Chu J.S."/>
            <person name="Gimenez G."/>
            <person name="Irimia M."/>
            <person name="Rigden D.J."/>
            <person name="Fitzpatrick D.A."/>
            <person name="Lorenzo-Morales J."/>
            <person name="Bateman A."/>
            <person name="Chiu C.H."/>
            <person name="Tang P."/>
            <person name="Hegemann P."/>
            <person name="Fromm H."/>
            <person name="Raoult D."/>
            <person name="Greub G."/>
            <person name="Miranda-Saavedra D."/>
            <person name="Chen N."/>
            <person name="Nash P."/>
            <person name="Ginger M.L."/>
            <person name="Horn M."/>
            <person name="Schaap P."/>
            <person name="Caler L."/>
            <person name="Loftus B."/>
        </authorList>
    </citation>
    <scope>NUCLEOTIDE SEQUENCE [LARGE SCALE GENOMIC DNA]</scope>
    <source>
        <strain evidence="3 4">Neff</strain>
    </source>
</reference>
<evidence type="ECO:0000259" key="2">
    <source>
        <dbReference type="PROSITE" id="PS50003"/>
    </source>
</evidence>
<feature type="compositionally biased region" description="Basic and acidic residues" evidence="1">
    <location>
        <begin position="216"/>
        <end position="225"/>
    </location>
</feature>
<dbReference type="CDD" id="cd00821">
    <property type="entry name" value="PH"/>
    <property type="match status" value="1"/>
</dbReference>
<dbReference type="InterPro" id="IPR029006">
    <property type="entry name" value="ADF-H/Gelsolin-like_dom_sf"/>
</dbReference>
<dbReference type="Gene3D" id="2.30.29.30">
    <property type="entry name" value="Pleckstrin-homology domain (PH domain)/Phosphotyrosine-binding domain (PTB)"/>
    <property type="match status" value="1"/>
</dbReference>
<proteinExistence type="predicted"/>
<feature type="compositionally biased region" description="Acidic residues" evidence="1">
    <location>
        <begin position="133"/>
        <end position="158"/>
    </location>
</feature>
<dbReference type="GO" id="GO:0051015">
    <property type="term" value="F:actin filament binding"/>
    <property type="evidence" value="ECO:0007669"/>
    <property type="project" value="InterPro"/>
</dbReference>
<dbReference type="InterPro" id="IPR001849">
    <property type="entry name" value="PH_domain"/>
</dbReference>
<dbReference type="SUPFAM" id="SSF55753">
    <property type="entry name" value="Actin depolymerizing proteins"/>
    <property type="match status" value="2"/>
</dbReference>
<dbReference type="InterPro" id="IPR007122">
    <property type="entry name" value="Villin/Gelsolin"/>
</dbReference>
<dbReference type="GO" id="GO:0015629">
    <property type="term" value="C:actin cytoskeleton"/>
    <property type="evidence" value="ECO:0007669"/>
    <property type="project" value="TreeGrafter"/>
</dbReference>
<dbReference type="VEuPathDB" id="AmoebaDB:ACA1_144200"/>
<dbReference type="RefSeq" id="XP_004353557.1">
    <property type="nucleotide sequence ID" value="XM_004353505.1"/>
</dbReference>
<dbReference type="PROSITE" id="PS50003">
    <property type="entry name" value="PH_DOMAIN"/>
    <property type="match status" value="1"/>
</dbReference>
<dbReference type="CDD" id="cd11292">
    <property type="entry name" value="gelsolin_S3_like"/>
    <property type="match status" value="1"/>
</dbReference>
<dbReference type="PANTHER" id="PTHR11977">
    <property type="entry name" value="VILLIN"/>
    <property type="match status" value="1"/>
</dbReference>
<organism evidence="3 4">
    <name type="scientific">Acanthamoeba castellanii (strain ATCC 30010 / Neff)</name>
    <dbReference type="NCBI Taxonomy" id="1257118"/>
    <lineage>
        <taxon>Eukaryota</taxon>
        <taxon>Amoebozoa</taxon>
        <taxon>Discosea</taxon>
        <taxon>Longamoebia</taxon>
        <taxon>Centramoebida</taxon>
        <taxon>Acanthamoebidae</taxon>
        <taxon>Acanthamoeba</taxon>
    </lineage>
</organism>
<dbReference type="Gene3D" id="3.40.20.10">
    <property type="entry name" value="Severin"/>
    <property type="match status" value="2"/>
</dbReference>
<dbReference type="InterPro" id="IPR011993">
    <property type="entry name" value="PH-like_dom_sf"/>
</dbReference>
<evidence type="ECO:0000313" key="4">
    <source>
        <dbReference type="Proteomes" id="UP000011083"/>
    </source>
</evidence>
<dbReference type="InterPro" id="IPR007123">
    <property type="entry name" value="Gelsolin-like_dom"/>
</dbReference>
<feature type="domain" description="PH" evidence="2">
    <location>
        <begin position="1"/>
        <end position="103"/>
    </location>
</feature>
<dbReference type="KEGG" id="acan:ACA1_144200"/>
<feature type="compositionally biased region" description="Low complexity" evidence="1">
    <location>
        <begin position="226"/>
        <end position="242"/>
    </location>
</feature>